<name>A0A6S7LTR7_PARCT</name>
<dbReference type="Gene3D" id="3.30.810.10">
    <property type="entry name" value="2-Layer Sandwich"/>
    <property type="match status" value="1"/>
</dbReference>
<accession>A0A6S7LTR7</accession>
<feature type="compositionally biased region" description="Pro residues" evidence="1">
    <location>
        <begin position="54"/>
        <end position="72"/>
    </location>
</feature>
<dbReference type="Proteomes" id="UP001152795">
    <property type="component" value="Unassembled WGS sequence"/>
</dbReference>
<proteinExistence type="predicted"/>
<dbReference type="InterPro" id="IPR027483">
    <property type="entry name" value="PInositol-4-P-4/5-kinase_C_sf"/>
</dbReference>
<dbReference type="EMBL" id="CACRXK020031262">
    <property type="protein sequence ID" value="CAB4042989.1"/>
    <property type="molecule type" value="Genomic_DNA"/>
</dbReference>
<gene>
    <name evidence="2" type="ORF">PACLA_8A042580</name>
</gene>
<feature type="region of interest" description="Disordered" evidence="1">
    <location>
        <begin position="1"/>
        <end position="104"/>
    </location>
</feature>
<protein>
    <submittedName>
        <fullName evidence="2">Uncharacterized protein</fullName>
    </submittedName>
</protein>
<feature type="compositionally biased region" description="Acidic residues" evidence="1">
    <location>
        <begin position="14"/>
        <end position="37"/>
    </location>
</feature>
<dbReference type="AlphaFoldDB" id="A0A6S7LTR7"/>
<comment type="caution">
    <text evidence="2">The sequence shown here is derived from an EMBL/GenBank/DDBJ whole genome shotgun (WGS) entry which is preliminary data.</text>
</comment>
<evidence type="ECO:0000256" key="1">
    <source>
        <dbReference type="SAM" id="MobiDB-lite"/>
    </source>
</evidence>
<sequence length="126" mass="13437">MDYSLLVGIHDNEREDEESDGDDGIDSQDESDLESPNDYDASGTNESAGDSPTSSPPGTPPATPPGTPPPTGLTPTSRPPLKSRTVSQDSNELLEPAPGDDFFAVRSSEGKYCRTLPLQWTICIID</sequence>
<evidence type="ECO:0000313" key="3">
    <source>
        <dbReference type="Proteomes" id="UP001152795"/>
    </source>
</evidence>
<reference evidence="2" key="1">
    <citation type="submission" date="2020-04" db="EMBL/GenBank/DDBJ databases">
        <authorList>
            <person name="Alioto T."/>
            <person name="Alioto T."/>
            <person name="Gomez Garrido J."/>
        </authorList>
    </citation>
    <scope>NUCLEOTIDE SEQUENCE</scope>
    <source>
        <strain evidence="2">A484AB</strain>
    </source>
</reference>
<keyword evidence="3" id="KW-1185">Reference proteome</keyword>
<evidence type="ECO:0000313" key="2">
    <source>
        <dbReference type="EMBL" id="CAB4042989.1"/>
    </source>
</evidence>
<organism evidence="2 3">
    <name type="scientific">Paramuricea clavata</name>
    <name type="common">Red gorgonian</name>
    <name type="synonym">Violescent sea-whip</name>
    <dbReference type="NCBI Taxonomy" id="317549"/>
    <lineage>
        <taxon>Eukaryota</taxon>
        <taxon>Metazoa</taxon>
        <taxon>Cnidaria</taxon>
        <taxon>Anthozoa</taxon>
        <taxon>Octocorallia</taxon>
        <taxon>Malacalcyonacea</taxon>
        <taxon>Plexauridae</taxon>
        <taxon>Paramuricea</taxon>
    </lineage>
</organism>